<evidence type="ECO:0000256" key="1">
    <source>
        <dbReference type="SAM" id="MobiDB-lite"/>
    </source>
</evidence>
<dbReference type="PROSITE" id="PS51082">
    <property type="entry name" value="WH2"/>
    <property type="match status" value="1"/>
</dbReference>
<feature type="domain" description="WH2" evidence="2">
    <location>
        <begin position="324"/>
        <end position="341"/>
    </location>
</feature>
<name>A0A7D4VHE3_9VIRU</name>
<proteinExistence type="predicted"/>
<sequence>MNYNYEQALIMSLQRQGKAYNLPGYTVAKNVEFISLPPPRVQESFNAIDGRPVITPLNLPPTPMKPFYVSRTLDVDLLLAKEGIDPETISDEDKRILKEHPEKVHLLKIKIKKEEKKNAPKPKVEKKEEKNVPEPKVEKKVPKKEESKVESIVPITPIIDKEEIGYKTPASKHSAVPEFISTIGKGGKEVERSITELIAKPPGQITVLPSKVEATEALFSKHPALRNVKVKTTTSKDLRNGDLVNTAPVSDATLISDLPLPPSLDWSDITPMKPIDLPTMETPNSKFERESTEAFERAANDIKEDNQKRTQIAKSGIQAKQAASKDDFFAQIRAGTKLKKSPKVPFDRSRPVSITPIDELKNKLGSRRTKLVDTSIDDEDDADWIGGRIRRKPWHVNKRRSW</sequence>
<accession>A0A7D4VHE3</accession>
<dbReference type="Proteomes" id="UP001227828">
    <property type="component" value="Segment"/>
</dbReference>
<dbReference type="GO" id="GO:0003779">
    <property type="term" value="F:actin binding"/>
    <property type="evidence" value="ECO:0007669"/>
    <property type="project" value="InterPro"/>
</dbReference>
<feature type="region of interest" description="Disordered" evidence="1">
    <location>
        <begin position="117"/>
        <end position="139"/>
    </location>
</feature>
<evidence type="ECO:0000313" key="4">
    <source>
        <dbReference type="Proteomes" id="UP001227828"/>
    </source>
</evidence>
<protein>
    <recommendedName>
        <fullName evidence="2">WH2 domain-containing protein</fullName>
    </recommendedName>
</protein>
<evidence type="ECO:0000259" key="2">
    <source>
        <dbReference type="PROSITE" id="PS51082"/>
    </source>
</evidence>
<evidence type="ECO:0000313" key="3">
    <source>
        <dbReference type="EMBL" id="QKS69588.1"/>
    </source>
</evidence>
<organism evidence="3 4">
    <name type="scientific">Drosophila-associated adintovirus 3</name>
    <dbReference type="NCBI Taxonomy" id="2744818"/>
    <lineage>
        <taxon>Viruses</taxon>
        <taxon>Varidnaviria</taxon>
        <taxon>Bamfordvirae</taxon>
        <taxon>Preplasmiviricota</taxon>
        <taxon>Polisuviricotina</taxon>
        <taxon>Polintoviricetes</taxon>
        <taxon>Orthopolintovirales</taxon>
        <taxon>Adintoviridae</taxon>
    </lineage>
</organism>
<reference evidence="3" key="1">
    <citation type="journal article" date="2021" name="Virus Evol.">
        <title>The discovery, distribution and diversity of DNA viruses associated with Drosophila melanogaster in Europe.</title>
        <authorList>
            <person name="Wallace M.A."/>
            <person name="Coffman K.A."/>
            <person name="Gilbert C."/>
            <person name="Ravindran S."/>
            <person name="Albery G.F."/>
            <person name="Abbott J."/>
            <person name="Argyridou E."/>
            <person name="Bellosta P."/>
            <person name="Betancourt A.J."/>
            <person name="Colinet H."/>
            <person name="Eric K."/>
            <person name="Glaser-Schmitt A."/>
            <person name="Grath S."/>
            <person name="Jelic M."/>
            <person name="Kankare M."/>
            <person name="Kozeretska I."/>
            <person name="Loeschcke V."/>
            <person name="Montchamp-Moreau C."/>
            <person name="Ometto L."/>
            <person name="Onder B.S."/>
            <person name="Orengo D.J."/>
            <person name="Parsch J."/>
            <person name="Pascual M."/>
            <person name="Patenkovic A."/>
            <person name="Puerma E."/>
            <person name="Ritchie M.G."/>
            <person name="Rota-Stabelli O."/>
            <person name="Schou M.F."/>
            <person name="Serga S.V."/>
            <person name="Stamenkovic-Radak M."/>
            <person name="Tanaskovic M."/>
            <person name="Veselinovic M.S."/>
            <person name="Vieira J."/>
            <person name="Vieira C.P."/>
            <person name="Kapun M."/>
            <person name="Flatt T."/>
            <person name="Gonzalez J."/>
            <person name="Staubach F."/>
            <person name="Obbard D.J."/>
        </authorList>
    </citation>
    <scope>NUCLEOTIDE SEQUENCE</scope>
    <source>
        <strain evidence="3">AV-3/DK/Kar/16/4/Pool</strain>
    </source>
</reference>
<dbReference type="EMBL" id="MT496849">
    <property type="protein sequence ID" value="QKS69588.1"/>
    <property type="molecule type" value="Genomic_DNA"/>
</dbReference>
<dbReference type="InterPro" id="IPR003124">
    <property type="entry name" value="WH2_dom"/>
</dbReference>